<feature type="transmembrane region" description="Helical" evidence="1">
    <location>
        <begin position="101"/>
        <end position="124"/>
    </location>
</feature>
<keyword evidence="1" id="KW-1133">Transmembrane helix</keyword>
<evidence type="ECO:0000256" key="1">
    <source>
        <dbReference type="SAM" id="Phobius"/>
    </source>
</evidence>
<accession>A0A8X7CKV2</accession>
<keyword evidence="1" id="KW-0472">Membrane</keyword>
<sequence length="132" mass="14753">MFNVILAFTGFTLVLSVAVLMKNAVLSTSVMISIFANTLHRYILIKKLKRLEKIANILGKATKSGNKSDGVFWDKNRCNYELILHTYSAIKSTVNGIDNTISVLVFTTLIYNSSSVCFSFYVMLEPNNFADP</sequence>
<protein>
    <submittedName>
        <fullName evidence="2">Uncharacterized protein</fullName>
    </submittedName>
</protein>
<proteinExistence type="predicted"/>
<dbReference type="EMBL" id="BMAV01016716">
    <property type="protein sequence ID" value="GFY67732.1"/>
    <property type="molecule type" value="Genomic_DNA"/>
</dbReference>
<reference evidence="2" key="1">
    <citation type="submission" date="2020-08" db="EMBL/GenBank/DDBJ databases">
        <title>Multicomponent nature underlies the extraordinary mechanical properties of spider dragline silk.</title>
        <authorList>
            <person name="Kono N."/>
            <person name="Nakamura H."/>
            <person name="Mori M."/>
            <person name="Yoshida Y."/>
            <person name="Ohtoshi R."/>
            <person name="Malay A.D."/>
            <person name="Moran D.A.P."/>
            <person name="Tomita M."/>
            <person name="Numata K."/>
            <person name="Arakawa K."/>
        </authorList>
    </citation>
    <scope>NUCLEOTIDE SEQUENCE</scope>
</reference>
<dbReference type="Proteomes" id="UP000886998">
    <property type="component" value="Unassembled WGS sequence"/>
</dbReference>
<comment type="caution">
    <text evidence="2">The sequence shown here is derived from an EMBL/GenBank/DDBJ whole genome shotgun (WGS) entry which is preliminary data.</text>
</comment>
<keyword evidence="3" id="KW-1185">Reference proteome</keyword>
<organism evidence="2 3">
    <name type="scientific">Trichonephila inaurata madagascariensis</name>
    <dbReference type="NCBI Taxonomy" id="2747483"/>
    <lineage>
        <taxon>Eukaryota</taxon>
        <taxon>Metazoa</taxon>
        <taxon>Ecdysozoa</taxon>
        <taxon>Arthropoda</taxon>
        <taxon>Chelicerata</taxon>
        <taxon>Arachnida</taxon>
        <taxon>Araneae</taxon>
        <taxon>Araneomorphae</taxon>
        <taxon>Entelegynae</taxon>
        <taxon>Araneoidea</taxon>
        <taxon>Nephilidae</taxon>
        <taxon>Trichonephila</taxon>
        <taxon>Trichonephila inaurata</taxon>
    </lineage>
</organism>
<dbReference type="AlphaFoldDB" id="A0A8X7CKV2"/>
<evidence type="ECO:0000313" key="2">
    <source>
        <dbReference type="EMBL" id="GFY67732.1"/>
    </source>
</evidence>
<evidence type="ECO:0000313" key="3">
    <source>
        <dbReference type="Proteomes" id="UP000886998"/>
    </source>
</evidence>
<gene>
    <name evidence="2" type="ORF">TNIN_351891</name>
</gene>
<name>A0A8X7CKV2_9ARAC</name>
<keyword evidence="1" id="KW-0812">Transmembrane</keyword>